<protein>
    <submittedName>
        <fullName evidence="2">Uncharacterized protein</fullName>
    </submittedName>
</protein>
<gene>
    <name evidence="2" type="ORF">GCM10009613_25320</name>
</gene>
<proteinExistence type="predicted"/>
<dbReference type="Proteomes" id="UP001501414">
    <property type="component" value="Unassembled WGS sequence"/>
</dbReference>
<comment type="caution">
    <text evidence="2">The sequence shown here is derived from an EMBL/GenBank/DDBJ whole genome shotgun (WGS) entry which is preliminary data.</text>
</comment>
<organism evidence="2 3">
    <name type="scientific">Pseudonocardia kongjuensis</name>
    <dbReference type="NCBI Taxonomy" id="102227"/>
    <lineage>
        <taxon>Bacteria</taxon>
        <taxon>Bacillati</taxon>
        <taxon>Actinomycetota</taxon>
        <taxon>Actinomycetes</taxon>
        <taxon>Pseudonocardiales</taxon>
        <taxon>Pseudonocardiaceae</taxon>
        <taxon>Pseudonocardia</taxon>
    </lineage>
</organism>
<keyword evidence="3" id="KW-1185">Reference proteome</keyword>
<evidence type="ECO:0000256" key="1">
    <source>
        <dbReference type="SAM" id="MobiDB-lite"/>
    </source>
</evidence>
<evidence type="ECO:0000313" key="2">
    <source>
        <dbReference type="EMBL" id="GAA1388268.1"/>
    </source>
</evidence>
<accession>A0ABN1XRI9</accession>
<evidence type="ECO:0000313" key="3">
    <source>
        <dbReference type="Proteomes" id="UP001501414"/>
    </source>
</evidence>
<name>A0ABN1XRI9_9PSEU</name>
<reference evidence="2 3" key="1">
    <citation type="journal article" date="2019" name="Int. J. Syst. Evol. Microbiol.">
        <title>The Global Catalogue of Microorganisms (GCM) 10K type strain sequencing project: providing services to taxonomists for standard genome sequencing and annotation.</title>
        <authorList>
            <consortium name="The Broad Institute Genomics Platform"/>
            <consortium name="The Broad Institute Genome Sequencing Center for Infectious Disease"/>
            <person name="Wu L."/>
            <person name="Ma J."/>
        </authorList>
    </citation>
    <scope>NUCLEOTIDE SEQUENCE [LARGE SCALE GENOMIC DNA]</scope>
    <source>
        <strain evidence="2 3">JCM 11896</strain>
    </source>
</reference>
<feature type="region of interest" description="Disordered" evidence="1">
    <location>
        <begin position="29"/>
        <end position="67"/>
    </location>
</feature>
<dbReference type="EMBL" id="BAAAJK010000008">
    <property type="protein sequence ID" value="GAA1388268.1"/>
    <property type="molecule type" value="Genomic_DNA"/>
</dbReference>
<sequence>MRVIVAVANPAAEQTGAVLLRGEGADRAADRPFRGGAGTGVQVGFGQDVGDPEAPAGSQDPGGFGQSARLVDRQGEHAVGDDHVDHTVGQRDVFEVAQPELDVGRTDLGGVRAAQVDHVGARVDAIDVPARPDPAGREQHVQAAAGAEVEHRVAGVQLGHRDRVTARHAGAGLPGVDVWPARLCHRARATRPR</sequence>